<evidence type="ECO:0000313" key="10">
    <source>
        <dbReference type="Proteomes" id="UP000759298"/>
    </source>
</evidence>
<comment type="catalytic activity">
    <reaction evidence="1 6">
        <text>Cleavage of hydrophobic, N-terminal signal or leader sequences from secreted and periplasmic proteins.</text>
        <dbReference type="EC" id="3.4.21.89"/>
    </reaction>
</comment>
<evidence type="ECO:0000256" key="4">
    <source>
        <dbReference type="ARBA" id="ARBA00019232"/>
    </source>
</evidence>
<name>A0ABS7P9E8_9SPHN</name>
<dbReference type="InterPro" id="IPR036286">
    <property type="entry name" value="LexA/Signal_pep-like_sf"/>
</dbReference>
<protein>
    <recommendedName>
        <fullName evidence="4 6">Signal peptidase I</fullName>
        <ecNumber evidence="3 6">3.4.21.89</ecNumber>
    </recommendedName>
</protein>
<reference evidence="9 10" key="1">
    <citation type="submission" date="2021-07" db="EMBL/GenBank/DDBJ databases">
        <title>Alteriqipengyuania abyssalis NZ-12B nov, sp.nov isolated from deep sea sponge in pacific ocean.</title>
        <authorList>
            <person name="Tareen S."/>
            <person name="Wink J."/>
        </authorList>
    </citation>
    <scope>NUCLEOTIDE SEQUENCE [LARGE SCALE GENOMIC DNA]</scope>
    <source>
        <strain evidence="9 10">NZ-12B</strain>
    </source>
</reference>
<dbReference type="PRINTS" id="PR00727">
    <property type="entry name" value="LEADERPTASE"/>
</dbReference>
<comment type="caution">
    <text evidence="9">The sequence shown here is derived from an EMBL/GenBank/DDBJ whole genome shotgun (WGS) entry which is preliminary data.</text>
</comment>
<keyword evidence="10" id="KW-1185">Reference proteome</keyword>
<dbReference type="PANTHER" id="PTHR43390:SF1">
    <property type="entry name" value="CHLOROPLAST PROCESSING PEPTIDASE"/>
    <property type="match status" value="1"/>
</dbReference>
<keyword evidence="6" id="KW-0645">Protease</keyword>
<dbReference type="EMBL" id="JAHWXP010000001">
    <property type="protein sequence ID" value="MBY8335685.1"/>
    <property type="molecule type" value="Genomic_DNA"/>
</dbReference>
<feature type="compositionally biased region" description="Basic and acidic residues" evidence="7">
    <location>
        <begin position="1"/>
        <end position="19"/>
    </location>
</feature>
<keyword evidence="5 6" id="KW-0378">Hydrolase</keyword>
<dbReference type="CDD" id="cd06530">
    <property type="entry name" value="S26_SPase_I"/>
    <property type="match status" value="1"/>
</dbReference>
<dbReference type="InterPro" id="IPR000223">
    <property type="entry name" value="Pept_S26A_signal_pept_1"/>
</dbReference>
<dbReference type="GO" id="GO:0009003">
    <property type="term" value="F:signal peptidase activity"/>
    <property type="evidence" value="ECO:0007669"/>
    <property type="project" value="UniProtKB-EC"/>
</dbReference>
<keyword evidence="6" id="KW-1133">Transmembrane helix</keyword>
<dbReference type="InterPro" id="IPR019757">
    <property type="entry name" value="Pept_S26A_signal_pept_1_Lys-AS"/>
</dbReference>
<proteinExistence type="inferred from homology"/>
<gene>
    <name evidence="9" type="primary">lepB</name>
    <name evidence="9" type="ORF">KYN89_01360</name>
</gene>
<feature type="domain" description="Peptidase S26" evidence="8">
    <location>
        <begin position="29"/>
        <end position="255"/>
    </location>
</feature>
<evidence type="ECO:0000256" key="6">
    <source>
        <dbReference type="RuleBase" id="RU362042"/>
    </source>
</evidence>
<keyword evidence="6" id="KW-0472">Membrane</keyword>
<dbReference type="EC" id="3.4.21.89" evidence="3 6"/>
<comment type="similarity">
    <text evidence="2 6">Belongs to the peptidase S26 family.</text>
</comment>
<feature type="region of interest" description="Disordered" evidence="7">
    <location>
        <begin position="1"/>
        <end position="20"/>
    </location>
</feature>
<evidence type="ECO:0000259" key="8">
    <source>
        <dbReference type="Pfam" id="PF10502"/>
    </source>
</evidence>
<dbReference type="PANTHER" id="PTHR43390">
    <property type="entry name" value="SIGNAL PEPTIDASE I"/>
    <property type="match status" value="1"/>
</dbReference>
<dbReference type="SUPFAM" id="SSF51306">
    <property type="entry name" value="LexA/Signal peptidase"/>
    <property type="match status" value="1"/>
</dbReference>
<accession>A0ABS7P9E8</accession>
<keyword evidence="6" id="KW-0812">Transmembrane</keyword>
<organism evidence="9 10">
    <name type="scientific">Alteriqipengyuania abyssalis</name>
    <dbReference type="NCBI Taxonomy" id="2860200"/>
    <lineage>
        <taxon>Bacteria</taxon>
        <taxon>Pseudomonadati</taxon>
        <taxon>Pseudomonadota</taxon>
        <taxon>Alphaproteobacteria</taxon>
        <taxon>Sphingomonadales</taxon>
        <taxon>Erythrobacteraceae</taxon>
        <taxon>Alteriqipengyuania</taxon>
    </lineage>
</organism>
<evidence type="ECO:0000256" key="3">
    <source>
        <dbReference type="ARBA" id="ARBA00013208"/>
    </source>
</evidence>
<dbReference type="InterPro" id="IPR019533">
    <property type="entry name" value="Peptidase_S26"/>
</dbReference>
<dbReference type="PROSITE" id="PS00760">
    <property type="entry name" value="SPASE_I_2"/>
    <property type="match status" value="1"/>
</dbReference>
<sequence>MDEKGEAGEPRRDADDARGRNRAAGGGMVNLLQFVLLAVILALALRTFAFSLFTIPSESMMPGLLPGDTIAAKKWPYGYSSNSLPFDLPLIPGRWFAHQPQRGDVVIFKHPVDGSDYVKRVIGLPGDEVELRNGYVVLNGQLLSQSATDDAIIPVSPDAPCGWGGREEARPAGGADCRYRRNREYLPSGVSYEVLDFGPTPQDNWGPRTVPEGSLFLLGDNRDNSMDSRFPALPGGGVGFVRQDLLIGQPGAVLWSTDGSARWADPGSWFSSLRSNRTAQAL</sequence>
<evidence type="ECO:0000256" key="5">
    <source>
        <dbReference type="ARBA" id="ARBA00022801"/>
    </source>
</evidence>
<evidence type="ECO:0000256" key="7">
    <source>
        <dbReference type="SAM" id="MobiDB-lite"/>
    </source>
</evidence>
<evidence type="ECO:0000256" key="2">
    <source>
        <dbReference type="ARBA" id="ARBA00009370"/>
    </source>
</evidence>
<evidence type="ECO:0000256" key="1">
    <source>
        <dbReference type="ARBA" id="ARBA00000677"/>
    </source>
</evidence>
<feature type="transmembrane region" description="Helical" evidence="6">
    <location>
        <begin position="31"/>
        <end position="55"/>
    </location>
</feature>
<dbReference type="Pfam" id="PF10502">
    <property type="entry name" value="Peptidase_S26"/>
    <property type="match status" value="1"/>
</dbReference>
<dbReference type="RefSeq" id="WP_222823465.1">
    <property type="nucleotide sequence ID" value="NZ_JAHWXP010000001.1"/>
</dbReference>
<dbReference type="Gene3D" id="2.10.109.10">
    <property type="entry name" value="Umud Fragment, subunit A"/>
    <property type="match status" value="1"/>
</dbReference>
<dbReference type="Proteomes" id="UP000759298">
    <property type="component" value="Unassembled WGS sequence"/>
</dbReference>
<comment type="subcellular location">
    <subcellularLocation>
        <location evidence="6">Membrane</location>
        <topology evidence="6">Single-pass type II membrane protein</topology>
    </subcellularLocation>
</comment>
<evidence type="ECO:0000313" key="9">
    <source>
        <dbReference type="EMBL" id="MBY8335685.1"/>
    </source>
</evidence>
<dbReference type="NCBIfam" id="TIGR02227">
    <property type="entry name" value="sigpep_I_bact"/>
    <property type="match status" value="1"/>
</dbReference>